<comment type="caution">
    <text evidence="1">The sequence shown here is derived from an EMBL/GenBank/DDBJ whole genome shotgun (WGS) entry which is preliminary data.</text>
</comment>
<dbReference type="AlphaFoldDB" id="A0A4P5NS90"/>
<dbReference type="Proteomes" id="UP000315095">
    <property type="component" value="Unassembled WGS sequence"/>
</dbReference>
<evidence type="ECO:0000313" key="2">
    <source>
        <dbReference type="Proteomes" id="UP000315095"/>
    </source>
</evidence>
<dbReference type="EMBL" id="BDLU01000056">
    <property type="protein sequence ID" value="GCE84419.1"/>
    <property type="molecule type" value="Genomic_DNA"/>
</dbReference>
<keyword evidence="2" id="KW-1185">Reference proteome</keyword>
<organism evidence="1 2">
    <name type="scientific">Komagataeibacter diospyri</name>
    <dbReference type="NCBI Taxonomy" id="1932662"/>
    <lineage>
        <taxon>Bacteria</taxon>
        <taxon>Pseudomonadati</taxon>
        <taxon>Pseudomonadota</taxon>
        <taxon>Alphaproteobacteria</taxon>
        <taxon>Acetobacterales</taxon>
        <taxon>Acetobacteraceae</taxon>
        <taxon>Komagataeibacter</taxon>
    </lineage>
</organism>
<sequence length="107" mass="10966">MGVPWWVALVTDCPLPALLDCGQAAGHAAAALRAGLGGVIAHVPAAQHRALVSLAQVTGGHIMAQRPASLDLPLRGAGHVLEQYLRAHAMPGAVRHPDGGIGSIRHD</sequence>
<gene>
    <name evidence="1" type="ORF">MSKU9_2560</name>
</gene>
<reference evidence="2" key="1">
    <citation type="submission" date="2017-01" db="EMBL/GenBank/DDBJ databases">
        <title>Komagataeibacter sp. MSKU9 whole genome sequencing project.</title>
        <authorList>
            <person name="Matsutani M."/>
            <person name="Naloka K."/>
            <person name="Theeragool G."/>
            <person name="Yakushi T."/>
            <person name="Matsushita K."/>
        </authorList>
    </citation>
    <scope>NUCLEOTIDE SEQUENCE [LARGE SCALE GENOMIC DNA]</scope>
    <source>
        <strain evidence="2">MSKU9</strain>
    </source>
</reference>
<evidence type="ECO:0000313" key="1">
    <source>
        <dbReference type="EMBL" id="GCE84419.1"/>
    </source>
</evidence>
<proteinExistence type="predicted"/>
<accession>A0A4P5NS90</accession>
<name>A0A4P5NS90_9PROT</name>
<protein>
    <submittedName>
        <fullName evidence="1">Uncharacterized protein</fullName>
    </submittedName>
</protein>